<protein>
    <submittedName>
        <fullName evidence="2">Uncharacterized protein</fullName>
    </submittedName>
</protein>
<reference evidence="2" key="1">
    <citation type="submission" date="2023-04" db="EMBL/GenBank/DDBJ databases">
        <authorList>
            <consortium name="ELIXIR-Norway"/>
        </authorList>
    </citation>
    <scope>NUCLEOTIDE SEQUENCE [LARGE SCALE GENOMIC DNA]</scope>
</reference>
<accession>A0ABN8YFR4</accession>
<name>A0ABN8YFR4_RANTA</name>
<organism evidence="2 3">
    <name type="scientific">Rangifer tarandus platyrhynchus</name>
    <name type="common">Svalbard reindeer</name>
    <dbReference type="NCBI Taxonomy" id="3082113"/>
    <lineage>
        <taxon>Eukaryota</taxon>
        <taxon>Metazoa</taxon>
        <taxon>Chordata</taxon>
        <taxon>Craniata</taxon>
        <taxon>Vertebrata</taxon>
        <taxon>Euteleostomi</taxon>
        <taxon>Mammalia</taxon>
        <taxon>Eutheria</taxon>
        <taxon>Laurasiatheria</taxon>
        <taxon>Artiodactyla</taxon>
        <taxon>Ruminantia</taxon>
        <taxon>Pecora</taxon>
        <taxon>Cervidae</taxon>
        <taxon>Odocoileinae</taxon>
        <taxon>Rangifer</taxon>
    </lineage>
</organism>
<evidence type="ECO:0000313" key="3">
    <source>
        <dbReference type="Proteomes" id="UP001176941"/>
    </source>
</evidence>
<feature type="transmembrane region" description="Helical" evidence="1">
    <location>
        <begin position="35"/>
        <end position="56"/>
    </location>
</feature>
<keyword evidence="1" id="KW-0472">Membrane</keyword>
<evidence type="ECO:0000256" key="1">
    <source>
        <dbReference type="SAM" id="Phobius"/>
    </source>
</evidence>
<sequence>MLSCVQLCDSGPKPTSLNSSALGGGFFTTSATWEAPLSCVSVLLILLVLAFTFMGFTDGSDGKESACNVENPVSIPGSGRSPGEGNSCPLQYSYLENSMDRGPGRLQSMGLQRVRHEWETNTFTLYRMALFMFCPLQAL</sequence>
<dbReference type="Proteomes" id="UP001176941">
    <property type="component" value="Chromosome 2"/>
</dbReference>
<keyword evidence="1" id="KW-1133">Transmembrane helix</keyword>
<proteinExistence type="predicted"/>
<keyword evidence="1" id="KW-0812">Transmembrane</keyword>
<evidence type="ECO:0000313" key="2">
    <source>
        <dbReference type="EMBL" id="CAI9160369.1"/>
    </source>
</evidence>
<dbReference type="EMBL" id="OX459938">
    <property type="protein sequence ID" value="CAI9160369.1"/>
    <property type="molecule type" value="Genomic_DNA"/>
</dbReference>
<keyword evidence="3" id="KW-1185">Reference proteome</keyword>
<gene>
    <name evidence="2" type="ORF">MRATA1EN1_LOCUS9331</name>
</gene>